<gene>
    <name evidence="1" type="ORF">LCGC14_1605930</name>
</gene>
<name>A0A0F9L9P6_9ZZZZ</name>
<sequence>MPMEWTPDENQPAALDVPYVDDLRKADGWQGHSTQKSYETLKSEVTEAISKLGGTVHGIQRGEFTINKIKRPGVIIRYSLEGPDGQMAHGRFDMAGPPFKKVTHAGSHTATYREQTRARREKSVVVGLYNVIASLRAQWVLKQLNPAYAPLMPWLLADGDHTITERFTMAGLGQIQLPEPREGGEDALTGEFKEVE</sequence>
<accession>A0A0F9L9P6</accession>
<proteinExistence type="predicted"/>
<dbReference type="EMBL" id="LAZR01012941">
    <property type="protein sequence ID" value="KKM24360.1"/>
    <property type="molecule type" value="Genomic_DNA"/>
</dbReference>
<reference evidence="1" key="1">
    <citation type="journal article" date="2015" name="Nature">
        <title>Complex archaea that bridge the gap between prokaryotes and eukaryotes.</title>
        <authorList>
            <person name="Spang A."/>
            <person name="Saw J.H."/>
            <person name="Jorgensen S.L."/>
            <person name="Zaremba-Niedzwiedzka K."/>
            <person name="Martijn J."/>
            <person name="Lind A.E."/>
            <person name="van Eijk R."/>
            <person name="Schleper C."/>
            <person name="Guy L."/>
            <person name="Ettema T.J."/>
        </authorList>
    </citation>
    <scope>NUCLEOTIDE SEQUENCE</scope>
</reference>
<protein>
    <submittedName>
        <fullName evidence="1">Uncharacterized protein</fullName>
    </submittedName>
</protein>
<comment type="caution">
    <text evidence="1">The sequence shown here is derived from an EMBL/GenBank/DDBJ whole genome shotgun (WGS) entry which is preliminary data.</text>
</comment>
<organism evidence="1">
    <name type="scientific">marine sediment metagenome</name>
    <dbReference type="NCBI Taxonomy" id="412755"/>
    <lineage>
        <taxon>unclassified sequences</taxon>
        <taxon>metagenomes</taxon>
        <taxon>ecological metagenomes</taxon>
    </lineage>
</organism>
<evidence type="ECO:0000313" key="1">
    <source>
        <dbReference type="EMBL" id="KKM24360.1"/>
    </source>
</evidence>
<dbReference type="AlphaFoldDB" id="A0A0F9L9P6"/>